<dbReference type="STRING" id="1005945.SAMN05216561_13129"/>
<feature type="region of interest" description="Disordered" evidence="1">
    <location>
        <begin position="684"/>
        <end position="721"/>
    </location>
</feature>
<evidence type="ECO:0008006" key="5">
    <source>
        <dbReference type="Google" id="ProtNLM"/>
    </source>
</evidence>
<evidence type="ECO:0000256" key="1">
    <source>
        <dbReference type="SAM" id="MobiDB-lite"/>
    </source>
</evidence>
<feature type="signal peptide" evidence="2">
    <location>
        <begin position="1"/>
        <end position="22"/>
    </location>
</feature>
<dbReference type="EMBL" id="FOQG01000031">
    <property type="protein sequence ID" value="SFJ44565.1"/>
    <property type="molecule type" value="Genomic_DNA"/>
</dbReference>
<feature type="chain" id="PRO_5038815539" description="Thrombospondin type 3 repeat-containing protein" evidence="2">
    <location>
        <begin position="23"/>
        <end position="799"/>
    </location>
</feature>
<proteinExistence type="predicted"/>
<reference evidence="3 4" key="1">
    <citation type="submission" date="2016-10" db="EMBL/GenBank/DDBJ databases">
        <authorList>
            <person name="de Groot N.N."/>
        </authorList>
    </citation>
    <scope>NUCLEOTIDE SEQUENCE [LARGE SCALE GENOMIC DNA]</scope>
    <source>
        <strain evidence="3 4">CGMCC 1.11156</strain>
    </source>
</reference>
<dbReference type="Proteomes" id="UP000198649">
    <property type="component" value="Unassembled WGS sequence"/>
</dbReference>
<name>A0A1I3RE86_9ACTN</name>
<dbReference type="AlphaFoldDB" id="A0A1I3RE86"/>
<dbReference type="InterPro" id="IPR028974">
    <property type="entry name" value="TSP_type-3_rpt"/>
</dbReference>
<evidence type="ECO:0000256" key="2">
    <source>
        <dbReference type="SAM" id="SignalP"/>
    </source>
</evidence>
<protein>
    <recommendedName>
        <fullName evidence="5">Thrombospondin type 3 repeat-containing protein</fullName>
    </recommendedName>
</protein>
<dbReference type="OrthoDB" id="3789220at2"/>
<gene>
    <name evidence="3" type="ORF">SAMN05216561_13129</name>
</gene>
<keyword evidence="2" id="KW-0732">Signal</keyword>
<sequence length="799" mass="84891">MRFLLRRLLLPVVLSVALVAGAVSYASPSQPSTRPYSQSYFGDGNLPPGCIRDMSLDNPANECFHMRTGLNALDSPQVDVLVLVPASPTAERDMRVMRQSVEMWEGGIEQLAKRMKQPWLTEVDFHITVDALSGEFTTYPLVDPEIVLVGTNPAGGIGIGIDPAQFAGDIGIYDAQGVPCTSIENPFDFAAWEAIPGFDTHHEERSGTYVEDCGGAGGNVCFAINGAIDPLPGTTEVFSLFDLVSHEFGHCLTVGHVGDGAEGSWGPVPTNDIMSYNEDPPGLSKCVSSLDVEGFALRMSGYLDRNRDGKVTRKDKLEANDLPGDGRNPFQVQSPSDHIYASATGSPADCPQPDVGVLPGARVSWSPTPVTTTRPRLTLKRPSRTDDGRVRLTGTAAYVAKGKQPRRANGMVVDPAGDADSPFNDLRGLDVRVTNTQLLATVKVARLSPTSGTTGASSYSLIVNGRRFDSIGPAGDGANTYDNGAETFLDGVSTWNRAAGTVRFAISRRYLESFGNVAPYYVGSTSSVQNAKRVVYVDDTAPSGQGRIGVTGRTLRAVKGPQQATPPTGTKPYALSFRAKDGNSFALSQSNGGLGSLVSDPHVFSMSVTSPSKVELTLDWSDPVSDLDLTAQPGAGDPVYSSGGKPDTLVLPKVQGPIELEVNPTLVGPTGTTYTLRAKITPLGKDRDRDGLTDPGDACPTLPGPLPSGCPDIDGDGVPNGKDQCKRLPASTATGCPAPASEWIRVLVDGRQVHKVRMDRAFGTGRFDLTVAVPRGVHRVRTVWLDRTGALTSVVREVR</sequence>
<evidence type="ECO:0000313" key="4">
    <source>
        <dbReference type="Proteomes" id="UP000198649"/>
    </source>
</evidence>
<dbReference type="GO" id="GO:0005509">
    <property type="term" value="F:calcium ion binding"/>
    <property type="evidence" value="ECO:0007669"/>
    <property type="project" value="InterPro"/>
</dbReference>
<keyword evidence="4" id="KW-1185">Reference proteome</keyword>
<evidence type="ECO:0000313" key="3">
    <source>
        <dbReference type="EMBL" id="SFJ44565.1"/>
    </source>
</evidence>
<dbReference type="RefSeq" id="WP_091117593.1">
    <property type="nucleotide sequence ID" value="NZ_BKAF01000045.1"/>
</dbReference>
<organism evidence="3 4">
    <name type="scientific">Nocardioides psychrotolerans</name>
    <dbReference type="NCBI Taxonomy" id="1005945"/>
    <lineage>
        <taxon>Bacteria</taxon>
        <taxon>Bacillati</taxon>
        <taxon>Actinomycetota</taxon>
        <taxon>Actinomycetes</taxon>
        <taxon>Propionibacteriales</taxon>
        <taxon>Nocardioidaceae</taxon>
        <taxon>Nocardioides</taxon>
    </lineage>
</organism>
<accession>A0A1I3RE86</accession>
<dbReference type="SUPFAM" id="SSF103647">
    <property type="entry name" value="TSP type-3 repeat"/>
    <property type="match status" value="1"/>
</dbReference>